<evidence type="ECO:0000256" key="3">
    <source>
        <dbReference type="ARBA" id="ARBA00023163"/>
    </source>
</evidence>
<proteinExistence type="predicted"/>
<dbReference type="SMART" id="SM00346">
    <property type="entry name" value="HTH_ICLR"/>
    <property type="match status" value="1"/>
</dbReference>
<dbReference type="InterPro" id="IPR050707">
    <property type="entry name" value="HTH_MetabolicPath_Reg"/>
</dbReference>
<dbReference type="PANTHER" id="PTHR30136:SF2">
    <property type="entry name" value="TRANSCRIPTIONAL REGULATOR ICLR"/>
    <property type="match status" value="1"/>
</dbReference>
<reference evidence="6 8" key="1">
    <citation type="submission" date="2015-11" db="EMBL/GenBank/DDBJ databases">
        <authorList>
            <person name="Zhang Y."/>
            <person name="Guo Z."/>
        </authorList>
    </citation>
    <scope>NUCLEOTIDE SEQUENCE [LARGE SCALE GENOMIC DNA]</scope>
    <source>
        <strain evidence="6 8">YFY001</strain>
    </source>
</reference>
<evidence type="ECO:0000256" key="2">
    <source>
        <dbReference type="ARBA" id="ARBA00023125"/>
    </source>
</evidence>
<accession>A0A1L3MEA9</accession>
<dbReference type="EMBL" id="CP062789">
    <property type="protein sequence ID" value="QOK23427.1"/>
    <property type="molecule type" value="Genomic_DNA"/>
</dbReference>
<name>A0A1L3MEA9_9MICO</name>
<dbReference type="InterPro" id="IPR036388">
    <property type="entry name" value="WH-like_DNA-bd_sf"/>
</dbReference>
<feature type="domain" description="HTH iclR-type" evidence="4">
    <location>
        <begin position="4"/>
        <end position="66"/>
    </location>
</feature>
<organism evidence="6 8">
    <name type="scientific">Janibacter indicus</name>
    <dbReference type="NCBI Taxonomy" id="857417"/>
    <lineage>
        <taxon>Bacteria</taxon>
        <taxon>Bacillati</taxon>
        <taxon>Actinomycetota</taxon>
        <taxon>Actinomycetes</taxon>
        <taxon>Micrococcales</taxon>
        <taxon>Intrasporangiaceae</taxon>
        <taxon>Janibacter</taxon>
    </lineage>
</organism>
<dbReference type="KEGG" id="jte:ASJ30_03095"/>
<dbReference type="InterPro" id="IPR036390">
    <property type="entry name" value="WH_DNA-bd_sf"/>
</dbReference>
<gene>
    <name evidence="6" type="ORF">ASJ30_03095</name>
    <name evidence="7" type="ORF">IGS73_03165</name>
</gene>
<keyword evidence="3" id="KW-0804">Transcription</keyword>
<dbReference type="Gene3D" id="3.30.450.40">
    <property type="match status" value="1"/>
</dbReference>
<dbReference type="Gene3D" id="1.10.10.10">
    <property type="entry name" value="Winged helix-like DNA-binding domain superfamily/Winged helix DNA-binding domain"/>
    <property type="match status" value="1"/>
</dbReference>
<dbReference type="InterPro" id="IPR029016">
    <property type="entry name" value="GAF-like_dom_sf"/>
</dbReference>
<dbReference type="GO" id="GO:0045892">
    <property type="term" value="P:negative regulation of DNA-templated transcription"/>
    <property type="evidence" value="ECO:0007669"/>
    <property type="project" value="TreeGrafter"/>
</dbReference>
<dbReference type="PANTHER" id="PTHR30136">
    <property type="entry name" value="HELIX-TURN-HELIX TRANSCRIPTIONAL REGULATOR, ICLR FAMILY"/>
    <property type="match status" value="1"/>
</dbReference>
<evidence type="ECO:0000313" key="7">
    <source>
        <dbReference type="EMBL" id="QOK23427.1"/>
    </source>
</evidence>
<keyword evidence="1" id="KW-0805">Transcription regulation</keyword>
<protein>
    <submittedName>
        <fullName evidence="6">IclR family transcriptional regulator</fullName>
    </submittedName>
</protein>
<evidence type="ECO:0000313" key="8">
    <source>
        <dbReference type="Proteomes" id="UP000182938"/>
    </source>
</evidence>
<dbReference type="Pfam" id="PF09339">
    <property type="entry name" value="HTH_IclR"/>
    <property type="match status" value="1"/>
</dbReference>
<reference evidence="7 9" key="2">
    <citation type="submission" date="2020-10" db="EMBL/GenBank/DDBJ databases">
        <title>Janibacter indicus TT2 genome sequence.</title>
        <authorList>
            <person name="Lee K."/>
            <person name="Ganzorig M."/>
        </authorList>
    </citation>
    <scope>NUCLEOTIDE SEQUENCE [LARGE SCALE GENOMIC DNA]</scope>
    <source>
        <strain evidence="7 9">TT2</strain>
    </source>
</reference>
<dbReference type="EMBL" id="CP013290">
    <property type="protein sequence ID" value="APH00644.1"/>
    <property type="molecule type" value="Genomic_DNA"/>
</dbReference>
<dbReference type="SUPFAM" id="SSF46785">
    <property type="entry name" value="Winged helix' DNA-binding domain"/>
    <property type="match status" value="1"/>
</dbReference>
<dbReference type="Proteomes" id="UP000593998">
    <property type="component" value="Chromosome"/>
</dbReference>
<dbReference type="RefSeq" id="WP_072623811.1">
    <property type="nucleotide sequence ID" value="NZ_CP013290.1"/>
</dbReference>
<dbReference type="SUPFAM" id="SSF55781">
    <property type="entry name" value="GAF domain-like"/>
    <property type="match status" value="1"/>
</dbReference>
<dbReference type="PROSITE" id="PS51077">
    <property type="entry name" value="HTH_ICLR"/>
    <property type="match status" value="1"/>
</dbReference>
<sequence>MPNATSARHALRALTHLASRAEPVPAVHIARALDLPRSSTYHLLAVLVEQGYAVHYAEERTYGIGAAVHELGAGYQRQDPLQRLARPLVERLVDATTHNAHLAVLSGRDVLYVIEERAAGRPSLVTDVGVRLPATLTASGLAMLAALPRRQVTALYPSASVMVGGGPTTPSALRRLLVDVRARGHAVEVGSVSRDLSSVAAAVLDRDDHPVAAVAVTYRTDDVDEGGAAHLAQAAAETATRISQRL</sequence>
<evidence type="ECO:0000259" key="5">
    <source>
        <dbReference type="PROSITE" id="PS51078"/>
    </source>
</evidence>
<evidence type="ECO:0000313" key="9">
    <source>
        <dbReference type="Proteomes" id="UP000593998"/>
    </source>
</evidence>
<dbReference type="PROSITE" id="PS51078">
    <property type="entry name" value="ICLR_ED"/>
    <property type="match status" value="1"/>
</dbReference>
<keyword evidence="2" id="KW-0238">DNA-binding</keyword>
<dbReference type="InterPro" id="IPR014757">
    <property type="entry name" value="Tscrpt_reg_IclR_C"/>
</dbReference>
<dbReference type="GO" id="GO:0003677">
    <property type="term" value="F:DNA binding"/>
    <property type="evidence" value="ECO:0007669"/>
    <property type="project" value="UniProtKB-KW"/>
</dbReference>
<dbReference type="InterPro" id="IPR005471">
    <property type="entry name" value="Tscrpt_reg_IclR_N"/>
</dbReference>
<evidence type="ECO:0000313" key="6">
    <source>
        <dbReference type="EMBL" id="APH00644.1"/>
    </source>
</evidence>
<dbReference type="GO" id="GO:0003700">
    <property type="term" value="F:DNA-binding transcription factor activity"/>
    <property type="evidence" value="ECO:0007669"/>
    <property type="project" value="TreeGrafter"/>
</dbReference>
<evidence type="ECO:0000259" key="4">
    <source>
        <dbReference type="PROSITE" id="PS51077"/>
    </source>
</evidence>
<keyword evidence="8" id="KW-1185">Reference proteome</keyword>
<dbReference type="AlphaFoldDB" id="A0A1L3MEA9"/>
<evidence type="ECO:0000256" key="1">
    <source>
        <dbReference type="ARBA" id="ARBA00023015"/>
    </source>
</evidence>
<feature type="domain" description="IclR-ED" evidence="5">
    <location>
        <begin position="67"/>
        <end position="246"/>
    </location>
</feature>
<dbReference type="Proteomes" id="UP000182938">
    <property type="component" value="Chromosome"/>
</dbReference>
<dbReference type="Pfam" id="PF01614">
    <property type="entry name" value="IclR_C"/>
    <property type="match status" value="1"/>
</dbReference>